<dbReference type="EMBL" id="QNRK01000053">
    <property type="protein sequence ID" value="RBP02316.1"/>
    <property type="molecule type" value="Genomic_DNA"/>
</dbReference>
<dbReference type="InterPro" id="IPR016181">
    <property type="entry name" value="Acyl_CoA_acyltransferase"/>
</dbReference>
<reference evidence="2 3" key="1">
    <citation type="submission" date="2018-06" db="EMBL/GenBank/DDBJ databases">
        <title>Genomic Encyclopedia of Type Strains, Phase IV (KMG-IV): sequencing the most valuable type-strain genomes for metagenomic binning, comparative biology and taxonomic classification.</title>
        <authorList>
            <person name="Goeker M."/>
        </authorList>
    </citation>
    <scope>NUCLEOTIDE SEQUENCE [LARGE SCALE GENOMIC DNA]</scope>
    <source>
        <strain evidence="2 3">DSM 24875</strain>
    </source>
</reference>
<dbReference type="Proteomes" id="UP000253529">
    <property type="component" value="Unassembled WGS sequence"/>
</dbReference>
<dbReference type="CDD" id="cd04301">
    <property type="entry name" value="NAT_SF"/>
    <property type="match status" value="1"/>
</dbReference>
<dbReference type="InterPro" id="IPR000182">
    <property type="entry name" value="GNAT_dom"/>
</dbReference>
<organism evidence="2 3">
    <name type="scientific">Roseiarcus fermentans</name>
    <dbReference type="NCBI Taxonomy" id="1473586"/>
    <lineage>
        <taxon>Bacteria</taxon>
        <taxon>Pseudomonadati</taxon>
        <taxon>Pseudomonadota</taxon>
        <taxon>Alphaproteobacteria</taxon>
        <taxon>Hyphomicrobiales</taxon>
        <taxon>Roseiarcaceae</taxon>
        <taxon>Roseiarcus</taxon>
    </lineage>
</organism>
<dbReference type="PANTHER" id="PTHR43451">
    <property type="entry name" value="ACETYLTRANSFERASE (GNAT) FAMILY PROTEIN"/>
    <property type="match status" value="1"/>
</dbReference>
<evidence type="ECO:0000259" key="1">
    <source>
        <dbReference type="PROSITE" id="PS51186"/>
    </source>
</evidence>
<keyword evidence="3" id="KW-1185">Reference proteome</keyword>
<dbReference type="RefSeq" id="WP_113893574.1">
    <property type="nucleotide sequence ID" value="NZ_QNRK01000053.1"/>
</dbReference>
<dbReference type="PANTHER" id="PTHR43451:SF1">
    <property type="entry name" value="ACETYLTRANSFERASE"/>
    <property type="match status" value="1"/>
</dbReference>
<protein>
    <submittedName>
        <fullName evidence="2">GNAT family acetyltransferase</fullName>
    </submittedName>
</protein>
<dbReference type="Pfam" id="PF13673">
    <property type="entry name" value="Acetyltransf_10"/>
    <property type="match status" value="1"/>
</dbReference>
<dbReference type="OrthoDB" id="9789081at2"/>
<comment type="caution">
    <text evidence="2">The sequence shown here is derived from an EMBL/GenBank/DDBJ whole genome shotgun (WGS) entry which is preliminary data.</text>
</comment>
<gene>
    <name evidence="2" type="ORF">DFR50_15316</name>
</gene>
<dbReference type="AlphaFoldDB" id="A0A366EK41"/>
<dbReference type="Gene3D" id="3.40.630.30">
    <property type="match status" value="1"/>
</dbReference>
<name>A0A366EK41_9HYPH</name>
<feature type="domain" description="N-acetyltransferase" evidence="1">
    <location>
        <begin position="4"/>
        <end position="157"/>
    </location>
</feature>
<proteinExistence type="predicted"/>
<accession>A0A366EK41</accession>
<dbReference type="PROSITE" id="PS51186">
    <property type="entry name" value="GNAT"/>
    <property type="match status" value="1"/>
</dbReference>
<keyword evidence="2" id="KW-0808">Transferase</keyword>
<dbReference type="GO" id="GO:0016747">
    <property type="term" value="F:acyltransferase activity, transferring groups other than amino-acyl groups"/>
    <property type="evidence" value="ECO:0007669"/>
    <property type="project" value="InterPro"/>
</dbReference>
<dbReference type="SUPFAM" id="SSF55729">
    <property type="entry name" value="Acyl-CoA N-acyltransferases (Nat)"/>
    <property type="match status" value="1"/>
</dbReference>
<evidence type="ECO:0000313" key="2">
    <source>
        <dbReference type="EMBL" id="RBP02316.1"/>
    </source>
</evidence>
<dbReference type="InterPro" id="IPR052564">
    <property type="entry name" value="N-acetyltrans/Recomb-assoc"/>
</dbReference>
<sequence>MSAISFRPYLPSDAARCAAIFRDAVEFSAADDYGDDQRAAWAARADDEAAFGAKLAGQLTIVATLDGFVVAFASLEGAEKLDMLYVDPAAGRQGVGAALVDAIARLAEGRGAKRLTAEASDVSKPLFDRLGFSAERRSLVQLEDQWLAHTTMTKALGESSSATRH</sequence>
<evidence type="ECO:0000313" key="3">
    <source>
        <dbReference type="Proteomes" id="UP000253529"/>
    </source>
</evidence>